<reference evidence="8" key="1">
    <citation type="submission" date="2025-08" db="UniProtKB">
        <authorList>
            <consortium name="Ensembl"/>
        </authorList>
    </citation>
    <scope>IDENTIFICATION</scope>
</reference>
<keyword evidence="7" id="KW-0472">Membrane</keyword>
<keyword evidence="9" id="KW-1185">Reference proteome</keyword>
<dbReference type="AlphaFoldDB" id="A0A3Q3XMQ0"/>
<comment type="similarity">
    <text evidence="3">Belongs to the ODR-4 family.</text>
</comment>
<dbReference type="GO" id="GO:0008104">
    <property type="term" value="P:intracellular protein localization"/>
    <property type="evidence" value="ECO:0007669"/>
    <property type="project" value="TreeGrafter"/>
</dbReference>
<dbReference type="Proteomes" id="UP000261620">
    <property type="component" value="Unplaced"/>
</dbReference>
<dbReference type="Pfam" id="PF14778">
    <property type="entry name" value="ODR4-like"/>
    <property type="match status" value="2"/>
</dbReference>
<sequence>MGRGYIVEDAVEVYLSKLCEQQTYPVIGLLIGQSSPQRDYVIMATRTPSKEESTSTCANSADKEWVTEHTRQVNDAGKDGQASISVHTVNLMHSYRNTLTVLKYTARPADWKYQSGVCSSWSTVSCCLNVDLLLPLPYSRARMETIDTCLKEGLKVWAHRIQRGVCLIDRKKLPEDMEAVLQNHPSSVYSFPYKVVLNINLLPSLHIHWVFIKCYGTLIIFKQFCFGILVFNTLEYPLYIDTFLYG</sequence>
<dbReference type="PANTHER" id="PTHR33966:SF1">
    <property type="entry name" value="PROTEIN ODR-4 HOMOLOG"/>
    <property type="match status" value="1"/>
</dbReference>
<comment type="function">
    <text evidence="1">May play a role in the trafficking of a subset of G-protein coupled receptors.</text>
</comment>
<accession>A0A3Q3XMQ0</accession>
<evidence type="ECO:0000256" key="6">
    <source>
        <dbReference type="ARBA" id="ARBA00022989"/>
    </source>
</evidence>
<evidence type="ECO:0000256" key="3">
    <source>
        <dbReference type="ARBA" id="ARBA00010131"/>
    </source>
</evidence>
<evidence type="ECO:0000256" key="7">
    <source>
        <dbReference type="ARBA" id="ARBA00023136"/>
    </source>
</evidence>
<dbReference type="GO" id="GO:0016020">
    <property type="term" value="C:membrane"/>
    <property type="evidence" value="ECO:0007669"/>
    <property type="project" value="UniProtKB-SubCell"/>
</dbReference>
<evidence type="ECO:0000256" key="4">
    <source>
        <dbReference type="ARBA" id="ARBA00020550"/>
    </source>
</evidence>
<keyword evidence="6" id="KW-1133">Transmembrane helix</keyword>
<evidence type="ECO:0000256" key="2">
    <source>
        <dbReference type="ARBA" id="ARBA00004370"/>
    </source>
</evidence>
<evidence type="ECO:0000256" key="5">
    <source>
        <dbReference type="ARBA" id="ARBA00022692"/>
    </source>
</evidence>
<name>A0A3Q3XMQ0_MOLML</name>
<organism evidence="8 9">
    <name type="scientific">Mola mola</name>
    <name type="common">Ocean sunfish</name>
    <name type="synonym">Tetraodon mola</name>
    <dbReference type="NCBI Taxonomy" id="94237"/>
    <lineage>
        <taxon>Eukaryota</taxon>
        <taxon>Metazoa</taxon>
        <taxon>Chordata</taxon>
        <taxon>Craniata</taxon>
        <taxon>Vertebrata</taxon>
        <taxon>Euteleostomi</taxon>
        <taxon>Actinopterygii</taxon>
        <taxon>Neopterygii</taxon>
        <taxon>Teleostei</taxon>
        <taxon>Neoteleostei</taxon>
        <taxon>Acanthomorphata</taxon>
        <taxon>Eupercaria</taxon>
        <taxon>Tetraodontiformes</taxon>
        <taxon>Molidae</taxon>
        <taxon>Mola</taxon>
    </lineage>
</organism>
<dbReference type="InterPro" id="IPR029454">
    <property type="entry name" value="ODR-4-like"/>
</dbReference>
<evidence type="ECO:0000313" key="9">
    <source>
        <dbReference type="Proteomes" id="UP000261620"/>
    </source>
</evidence>
<proteinExistence type="inferred from homology"/>
<evidence type="ECO:0000256" key="1">
    <source>
        <dbReference type="ARBA" id="ARBA00003891"/>
    </source>
</evidence>
<dbReference type="Ensembl" id="ENSMMOT00000029189.1">
    <property type="protein sequence ID" value="ENSMMOP00000028704.1"/>
    <property type="gene ID" value="ENSMMOG00000021657.1"/>
</dbReference>
<dbReference type="STRING" id="94237.ENSMMOP00000028704"/>
<comment type="subcellular location">
    <subcellularLocation>
        <location evidence="2">Membrane</location>
    </subcellularLocation>
</comment>
<dbReference type="GO" id="GO:0012505">
    <property type="term" value="C:endomembrane system"/>
    <property type="evidence" value="ECO:0007669"/>
    <property type="project" value="TreeGrafter"/>
</dbReference>
<protein>
    <recommendedName>
        <fullName evidence="4">Protein odr-4 homolog</fullName>
    </recommendedName>
</protein>
<evidence type="ECO:0000313" key="8">
    <source>
        <dbReference type="Ensembl" id="ENSMMOP00000028704.1"/>
    </source>
</evidence>
<dbReference type="PANTHER" id="PTHR33966">
    <property type="entry name" value="PROTEIN ODR-4 HOMOLOG"/>
    <property type="match status" value="1"/>
</dbReference>
<keyword evidence="5" id="KW-0812">Transmembrane</keyword>
<reference evidence="8" key="2">
    <citation type="submission" date="2025-09" db="UniProtKB">
        <authorList>
            <consortium name="Ensembl"/>
        </authorList>
    </citation>
    <scope>IDENTIFICATION</scope>
</reference>